<keyword evidence="3" id="KW-1185">Reference proteome</keyword>
<organism evidence="2 3">
    <name type="scientific">Symbiodinium microadriaticum</name>
    <name type="common">Dinoflagellate</name>
    <name type="synonym">Zooxanthella microadriatica</name>
    <dbReference type="NCBI Taxonomy" id="2951"/>
    <lineage>
        <taxon>Eukaryota</taxon>
        <taxon>Sar</taxon>
        <taxon>Alveolata</taxon>
        <taxon>Dinophyceae</taxon>
        <taxon>Suessiales</taxon>
        <taxon>Symbiodiniaceae</taxon>
        <taxon>Symbiodinium</taxon>
    </lineage>
</organism>
<gene>
    <name evidence="2" type="ORF">AK812_SmicGene32839</name>
</gene>
<proteinExistence type="predicted"/>
<evidence type="ECO:0000256" key="1">
    <source>
        <dbReference type="SAM" id="SignalP"/>
    </source>
</evidence>
<comment type="caution">
    <text evidence="2">The sequence shown here is derived from an EMBL/GenBank/DDBJ whole genome shotgun (WGS) entry which is preliminary data.</text>
</comment>
<sequence length="591" mass="62792">MIAPPAASAQCLTLFLWPCLSLSVDRSPRGSSPPCLPATNSPWTLLFSALCCSAGFACPCLSTLQLVAAAVLSTLSVTTAYHALLAPLLVSCAPVGCREAGATVACNVLVRDLNIHPERLDDRRIEVIANGLPLLGDVQLVVDTTLVSPLDASGAARRHQRKYCSRAPLFAWHAALRLVAAGVPRPTSSFALARCRARAVPRPLRPATIAAFTYHWSALLAFSAARAFGASLLGLSPPAPPMLMATRGGIASSKMRHFNINCGITLRYDIELDAFNAGGLMHRPTEAIPALTPGYPCAALTPVPGPPAAIANGLPLWGGSQLAVDTTLVSPLTSAGVPRRRTGSTAGAALAEARRAKERTYPEFARRCRLVVLGLAVGGRWSAEAAAFIRLLARARARSAAVTQRAACVAAFVTRWSGLLSIAAARSFAASLLSLPISNTANLDGEAPLLSDVFADSSETPPFTSRMGWDHLPIRTHGFLSHTHPRQREAQTAAQHCLKRKRAGSNGSWCKSSLSVLIRCAAPRCYEVRVAYGCAQHNQPSVCHRATRPPPAQRHRVEADRRHSCTFVFSFVGGYAAFSFDDADYCVTGST</sequence>
<evidence type="ECO:0000313" key="2">
    <source>
        <dbReference type="EMBL" id="OLP86099.1"/>
    </source>
</evidence>
<keyword evidence="1" id="KW-0732">Signal</keyword>
<accession>A0A1Q9CT48</accession>
<dbReference type="Proteomes" id="UP000186817">
    <property type="component" value="Unassembled WGS sequence"/>
</dbReference>
<evidence type="ECO:0000313" key="3">
    <source>
        <dbReference type="Proteomes" id="UP000186817"/>
    </source>
</evidence>
<reference evidence="2 3" key="1">
    <citation type="submission" date="2016-02" db="EMBL/GenBank/DDBJ databases">
        <title>Genome analysis of coral dinoflagellate symbionts highlights evolutionary adaptations to a symbiotic lifestyle.</title>
        <authorList>
            <person name="Aranda M."/>
            <person name="Li Y."/>
            <person name="Liew Y.J."/>
            <person name="Baumgarten S."/>
            <person name="Simakov O."/>
            <person name="Wilson M."/>
            <person name="Piel J."/>
            <person name="Ashoor H."/>
            <person name="Bougouffa S."/>
            <person name="Bajic V.B."/>
            <person name="Ryu T."/>
            <person name="Ravasi T."/>
            <person name="Bayer T."/>
            <person name="Micklem G."/>
            <person name="Kim H."/>
            <person name="Bhak J."/>
            <person name="Lajeunesse T.C."/>
            <person name="Voolstra C.R."/>
        </authorList>
    </citation>
    <scope>NUCLEOTIDE SEQUENCE [LARGE SCALE GENOMIC DNA]</scope>
    <source>
        <strain evidence="2 3">CCMP2467</strain>
    </source>
</reference>
<feature type="signal peptide" evidence="1">
    <location>
        <begin position="1"/>
        <end position="21"/>
    </location>
</feature>
<dbReference type="AlphaFoldDB" id="A0A1Q9CT48"/>
<dbReference type="EMBL" id="LSRX01000936">
    <property type="protein sequence ID" value="OLP86099.1"/>
    <property type="molecule type" value="Genomic_DNA"/>
</dbReference>
<feature type="chain" id="PRO_5011982815" evidence="1">
    <location>
        <begin position="22"/>
        <end position="591"/>
    </location>
</feature>
<protein>
    <submittedName>
        <fullName evidence="2">Uncharacterized protein</fullName>
    </submittedName>
</protein>
<name>A0A1Q9CT48_SYMMI</name>